<evidence type="ECO:0000259" key="9">
    <source>
        <dbReference type="Pfam" id="PF04413"/>
    </source>
</evidence>
<dbReference type="PANTHER" id="PTHR42755:SF1">
    <property type="entry name" value="3-DEOXY-D-MANNO-OCTULOSONIC ACID TRANSFERASE, MITOCHONDRIAL-RELATED"/>
    <property type="match status" value="1"/>
</dbReference>
<evidence type="ECO:0000256" key="1">
    <source>
        <dbReference type="ARBA" id="ARBA00004713"/>
    </source>
</evidence>
<accession>A0A4R2HBA9</accession>
<dbReference type="SUPFAM" id="SSF53756">
    <property type="entry name" value="UDP-Glycosyltransferase/glycogen phosphorylase"/>
    <property type="match status" value="1"/>
</dbReference>
<protein>
    <recommendedName>
        <fullName evidence="3 8">3-deoxy-D-manno-octulosonic acid transferase</fullName>
        <shortName evidence="8">Kdo transferase</shortName>
        <ecNumber evidence="2 8">2.4.99.12</ecNumber>
    </recommendedName>
    <alternativeName>
        <fullName evidence="5 8">Lipid IV(A) 3-deoxy-D-manno-octulosonic acid transferase</fullName>
    </alternativeName>
</protein>
<dbReference type="Gene3D" id="3.40.50.2000">
    <property type="entry name" value="Glycogen Phosphorylase B"/>
    <property type="match status" value="1"/>
</dbReference>
<feature type="active site" description="Proton acceptor" evidence="7">
    <location>
        <position position="69"/>
    </location>
</feature>
<keyword evidence="8" id="KW-0472">Membrane</keyword>
<dbReference type="RefSeq" id="WP_308424150.1">
    <property type="nucleotide sequence ID" value="NZ_BMJO01000005.1"/>
</dbReference>
<evidence type="ECO:0000256" key="8">
    <source>
        <dbReference type="RuleBase" id="RU365103"/>
    </source>
</evidence>
<dbReference type="InterPro" id="IPR007507">
    <property type="entry name" value="Glycos_transf_N"/>
</dbReference>
<dbReference type="Proteomes" id="UP000295684">
    <property type="component" value="Unassembled WGS sequence"/>
</dbReference>
<keyword evidence="8" id="KW-0812">Transmembrane</keyword>
<comment type="function">
    <text evidence="8">Involved in lipopolysaccharide (LPS) biosynthesis. Catalyzes the transfer of 3-deoxy-D-manno-octulosonate (Kdo) residue(s) from CMP-Kdo to lipid IV(A), the tetraacyldisaccharide-1,4'-bisphosphate precursor of lipid A.</text>
</comment>
<sequence>MPRRYEITLMLLLYILGIQVYAFIIRIFSLFNLKAKLFIRGRKNVYQQIAERIDANQKHIWFHFASLGEFEQGRPVLEKLKEKYPSKKIVVTFFSPSGYEIRKNYALADVFYLPLDTKHHAKSFIEAINPEMAIFTKYEFWHFYFKELHLRSIPLYVISGIFRPNQAFFKWYGGFYRKILSAATYFFVQNEESKNLLKSIGLENVTINGDTRFDRVFENAKAPKRLDLIEKFIGDSPTLICGSTWPEDERLLSGLPEKYPNWKFIIAPHEIHESHIESIEKQFPIGSVRFSVFSTKLATDSSQISSLESQILIIDNIGMLSALYQYGKVAYIGGGFGAGIHNTLEAAAFGLPVIFGPKYDKFQEAKDLITLGAAKSISTAEELMSAFDDFKENTEAAIIAKQYVEDKKGATDQIISMITK</sequence>
<evidence type="ECO:0000256" key="7">
    <source>
        <dbReference type="PIRSR" id="PIRSR639901-1"/>
    </source>
</evidence>
<comment type="similarity">
    <text evidence="8">Belongs to the glycosyltransferase group 1 family.</text>
</comment>
<dbReference type="GO" id="GO:0043842">
    <property type="term" value="F:Kdo transferase activity"/>
    <property type="evidence" value="ECO:0007669"/>
    <property type="project" value="UniProtKB-EC"/>
</dbReference>
<dbReference type="GO" id="GO:0005886">
    <property type="term" value="C:plasma membrane"/>
    <property type="evidence" value="ECO:0007669"/>
    <property type="project" value="UniProtKB-SubCell"/>
</dbReference>
<dbReference type="AlphaFoldDB" id="A0A4R2HBA9"/>
<feature type="transmembrane region" description="Helical" evidence="8">
    <location>
        <begin position="12"/>
        <end position="33"/>
    </location>
</feature>
<comment type="catalytic activity">
    <reaction evidence="6 8">
        <text>lipid IVA (E. coli) + CMP-3-deoxy-beta-D-manno-octulosonate = alpha-Kdo-(2-&gt;6)-lipid IVA (E. coli) + CMP + H(+)</text>
        <dbReference type="Rhea" id="RHEA:28066"/>
        <dbReference type="ChEBI" id="CHEBI:15378"/>
        <dbReference type="ChEBI" id="CHEBI:58603"/>
        <dbReference type="ChEBI" id="CHEBI:60364"/>
        <dbReference type="ChEBI" id="CHEBI:60377"/>
        <dbReference type="ChEBI" id="CHEBI:85987"/>
        <dbReference type="EC" id="2.4.99.12"/>
    </reaction>
</comment>
<comment type="pathway">
    <text evidence="1 8">Bacterial outer membrane biogenesis; LPS core biosynthesis.</text>
</comment>
<dbReference type="EC" id="2.4.99.12" evidence="2 8"/>
<evidence type="ECO:0000313" key="10">
    <source>
        <dbReference type="EMBL" id="TCO23554.1"/>
    </source>
</evidence>
<comment type="subcellular location">
    <subcellularLocation>
        <location evidence="8">Cell membrane</location>
    </subcellularLocation>
</comment>
<dbReference type="GO" id="GO:0009245">
    <property type="term" value="P:lipid A biosynthetic process"/>
    <property type="evidence" value="ECO:0007669"/>
    <property type="project" value="TreeGrafter"/>
</dbReference>
<evidence type="ECO:0000256" key="2">
    <source>
        <dbReference type="ARBA" id="ARBA00012621"/>
    </source>
</evidence>
<dbReference type="Gene3D" id="3.40.50.11720">
    <property type="entry name" value="3-Deoxy-D-manno-octulosonic-acid transferase, N-terminal domain"/>
    <property type="match status" value="1"/>
</dbReference>
<evidence type="ECO:0000256" key="3">
    <source>
        <dbReference type="ARBA" id="ARBA00019077"/>
    </source>
</evidence>
<evidence type="ECO:0000256" key="4">
    <source>
        <dbReference type="ARBA" id="ARBA00022679"/>
    </source>
</evidence>
<evidence type="ECO:0000313" key="11">
    <source>
        <dbReference type="Proteomes" id="UP000295684"/>
    </source>
</evidence>
<dbReference type="UniPathway" id="UPA00958"/>
<dbReference type="Pfam" id="PF04413">
    <property type="entry name" value="Glycos_transf_N"/>
    <property type="match status" value="1"/>
</dbReference>
<evidence type="ECO:0000256" key="6">
    <source>
        <dbReference type="ARBA" id="ARBA00049183"/>
    </source>
</evidence>
<keyword evidence="8" id="KW-0448">Lipopolysaccharide biosynthesis</keyword>
<keyword evidence="8" id="KW-1133">Transmembrane helix</keyword>
<dbReference type="InterPro" id="IPR039901">
    <property type="entry name" value="Kdotransferase"/>
</dbReference>
<dbReference type="GO" id="GO:0009244">
    <property type="term" value="P:lipopolysaccharide core region biosynthetic process"/>
    <property type="evidence" value="ECO:0007669"/>
    <property type="project" value="UniProtKB-UniRule"/>
</dbReference>
<dbReference type="PANTHER" id="PTHR42755">
    <property type="entry name" value="3-DEOXY-MANNO-OCTULOSONATE CYTIDYLYLTRANSFERASE"/>
    <property type="match status" value="1"/>
</dbReference>
<name>A0A4R2HBA9_9SPHI</name>
<keyword evidence="8" id="KW-1003">Cell membrane</keyword>
<gene>
    <name evidence="10" type="ORF">EV200_10520</name>
</gene>
<proteinExistence type="inferred from homology"/>
<feature type="domain" description="3-deoxy-D-manno-octulosonic-acid transferase N-terminal" evidence="9">
    <location>
        <begin position="51"/>
        <end position="214"/>
    </location>
</feature>
<comment type="caution">
    <text evidence="10">The sequence shown here is derived from an EMBL/GenBank/DDBJ whole genome shotgun (WGS) entry which is preliminary data.</text>
</comment>
<evidence type="ECO:0000256" key="5">
    <source>
        <dbReference type="ARBA" id="ARBA00031445"/>
    </source>
</evidence>
<dbReference type="InterPro" id="IPR038107">
    <property type="entry name" value="Glycos_transf_N_sf"/>
</dbReference>
<organism evidence="10 11">
    <name type="scientific">Pedobacter psychrotolerans</name>
    <dbReference type="NCBI Taxonomy" id="1843235"/>
    <lineage>
        <taxon>Bacteria</taxon>
        <taxon>Pseudomonadati</taxon>
        <taxon>Bacteroidota</taxon>
        <taxon>Sphingobacteriia</taxon>
        <taxon>Sphingobacteriales</taxon>
        <taxon>Sphingobacteriaceae</taxon>
        <taxon>Pedobacter</taxon>
    </lineage>
</organism>
<dbReference type="EMBL" id="SLWO01000005">
    <property type="protein sequence ID" value="TCO23554.1"/>
    <property type="molecule type" value="Genomic_DNA"/>
</dbReference>
<reference evidence="10 11" key="1">
    <citation type="submission" date="2019-03" db="EMBL/GenBank/DDBJ databases">
        <title>Genomic Encyclopedia of Type Strains, Phase IV (KMG-IV): sequencing the most valuable type-strain genomes for metagenomic binning, comparative biology and taxonomic classification.</title>
        <authorList>
            <person name="Goeker M."/>
        </authorList>
    </citation>
    <scope>NUCLEOTIDE SEQUENCE [LARGE SCALE GENOMIC DNA]</scope>
    <source>
        <strain evidence="10 11">DSM 103236</strain>
    </source>
</reference>
<keyword evidence="4 8" id="KW-0808">Transferase</keyword>